<name>A0A383VHH0_TETOB</name>
<dbReference type="Proteomes" id="UP000256970">
    <property type="component" value="Unassembled WGS sequence"/>
</dbReference>
<dbReference type="InterPro" id="IPR011050">
    <property type="entry name" value="Pectin_lyase_fold/virulence"/>
</dbReference>
<accession>A0A383VHH0</accession>
<reference evidence="1 2" key="1">
    <citation type="submission" date="2016-10" db="EMBL/GenBank/DDBJ databases">
        <authorList>
            <person name="Cai Z."/>
        </authorList>
    </citation>
    <scope>NUCLEOTIDE SEQUENCE [LARGE SCALE GENOMIC DNA]</scope>
</reference>
<dbReference type="Gene3D" id="2.160.20.10">
    <property type="entry name" value="Single-stranded right-handed beta-helix, Pectin lyase-like"/>
    <property type="match status" value="1"/>
</dbReference>
<dbReference type="InterPro" id="IPR012334">
    <property type="entry name" value="Pectin_lyas_fold"/>
</dbReference>
<proteinExistence type="predicted"/>
<gene>
    <name evidence="1" type="ORF">BQ4739_LOCUS4370</name>
</gene>
<evidence type="ECO:0008006" key="3">
    <source>
        <dbReference type="Google" id="ProtNLM"/>
    </source>
</evidence>
<organism evidence="1 2">
    <name type="scientific">Tetradesmus obliquus</name>
    <name type="common">Green alga</name>
    <name type="synonym">Acutodesmus obliquus</name>
    <dbReference type="NCBI Taxonomy" id="3088"/>
    <lineage>
        <taxon>Eukaryota</taxon>
        <taxon>Viridiplantae</taxon>
        <taxon>Chlorophyta</taxon>
        <taxon>core chlorophytes</taxon>
        <taxon>Chlorophyceae</taxon>
        <taxon>CS clade</taxon>
        <taxon>Sphaeropleales</taxon>
        <taxon>Scenedesmaceae</taxon>
        <taxon>Tetradesmus</taxon>
    </lineage>
</organism>
<evidence type="ECO:0000313" key="2">
    <source>
        <dbReference type="Proteomes" id="UP000256970"/>
    </source>
</evidence>
<dbReference type="AlphaFoldDB" id="A0A383VHH0"/>
<protein>
    <recommendedName>
        <fullName evidence="3">Right handed beta helix domain-containing protein</fullName>
    </recommendedName>
</protein>
<sequence>MLLACPLVRSVPIDYVDPQEAEEVSDAAVNDCIVTNYTELKAALEDPPKFKNKCKTGTASAAIFTQCTGEFERGADGPIVLNSGITVWTIKPWCKTKPLGQDIKIDLGKNSNVAVIVAKPTTADTSSSFTLDNINFVFSGSVGSCTSEPCAVVQIDAFRTVTISNTKINAGNSAVAAASIPASGIRIKSAETIKLERVGINQVQLDGILVEGGGKVEGKTVKVKGCGGNGLQYKTCASNDVKESLKLEGLPASSFIGNGNAGLLMDCSAAPESNTKAVPVTLSQVTFSKNAKRGMWLRGTFAVNIKKGSVDGNGDKESNICGGGVRVILRNTATVKTGLTVDGTTVKGNKAKYGAGICFQSRSTATFGSPSLPQSLLRLTGNPLVDKNEAKVCGGGLATIANLDTERMAVAIDRGTKWGKNEAEKGKTWCDALEGKDEDDADFSKFKSIWFTDPSDIVN</sequence>
<keyword evidence="2" id="KW-1185">Reference proteome</keyword>
<dbReference type="SUPFAM" id="SSF51126">
    <property type="entry name" value="Pectin lyase-like"/>
    <property type="match status" value="1"/>
</dbReference>
<evidence type="ECO:0000313" key="1">
    <source>
        <dbReference type="EMBL" id="SZX63826.1"/>
    </source>
</evidence>
<dbReference type="EMBL" id="FNXT01000346">
    <property type="protein sequence ID" value="SZX63826.1"/>
    <property type="molecule type" value="Genomic_DNA"/>
</dbReference>